<evidence type="ECO:0000259" key="12">
    <source>
        <dbReference type="Pfam" id="PF07715"/>
    </source>
</evidence>
<dbReference type="RefSeq" id="WP_159155201.1">
    <property type="nucleotide sequence ID" value="NZ_CP013210.1"/>
</dbReference>
<dbReference type="Gene3D" id="2.170.130.10">
    <property type="entry name" value="TonB-dependent receptor, plug domain"/>
    <property type="match status" value="1"/>
</dbReference>
<sequence length="1089" mass="119119">MRRNLKNLFVLGGILLGTSLYAQEKTVTGTVTDPDGFPVADALVTTSSGKEVVTGEDGKFSIGANEGDKITVESIGLPTQTFVVGSSSTYNVSLKKTETIELEGAVVTALGITRDKRSLGYATQQISGETVSATPVTNFADAMSGEIAGLDIKSSGTMGGSSNMIVRGFSSLFGNNQALVVVDGTPINNGTGNTANQTTGRGGYDYGNAASDINPNDIENINVLKGAAATALYGSRGMNGVIMITTKKGSKKNKGIGVEFNSAMTVGTVDKSTLPRYQKKYGAGYAAEGDSDVNPYFNEAWGGLSTQFNADASYGAAFDPNLMIYQWNSLYEGLSTYRTATPWIAGRNDPNSVWKTSTTYVNSASFSGGNDDGAFRLGITNNLVNGNLPNAQLKRNTIDFSGSYNLTDRLKASASMIYTNNTGKGRVGTGYDGKNPMQSFRQWWQVNVDMREQEASYLLLKKNTSWNATSNTNLRPQYTDNFYWTRYENYQTDSRDRYTGNVALDYKLTDWLSLYGRFAFDNYDEIREDRGAVGSADDLFVGEYSLFKQSVSENNYDLMLNFNKNLTDDLSLEGTLGWNTRVEQVDRFQGVTNGGLKVPGYYSLTNSIGDLTAENISQYRGTSKVDGQYARASLGYRNMLFLEGSIRTDRSSTLWSASQNRYWYPAGSLSFVFSELIKSPAINFAKARFNYAQVGNDTNRFNLWNTYQYNASWGTVPSASNPNRSLNGLLKPEMMKEFEVGLEMAMFKNRVSFDVSLYNRKTTDQITPVNISSSSGYTSAWMNAGEVENKGIEASLTLVPIKTSDFTWRITGNFAKNKNKVLSLTDGVDYLELARMQATISIGAMVGESFGVIRGKDYIYHENGNPVVDSNPYLANGDPNPLYGRYKTGTNNDKIGDMNPDWTGGIKNMISYKNLSLSFLIDFQKGGDVFSLDTWYGYATGLYDNFTSGLNDLGNPVRNTIANGGGVILPGVKEDGTPNDIRVEASTGYNNPWGYLDGYGTSRSAHVYDASFVKLRNVTLTYDLPERLLNSTFIKKLSVSAIGRNLWIIHKNVPFSDPEAGLSAGNIQGYQSGAHPTIREVGASIKVQF</sequence>
<evidence type="ECO:0000256" key="6">
    <source>
        <dbReference type="ARBA" id="ARBA00023136"/>
    </source>
</evidence>
<evidence type="ECO:0000313" key="13">
    <source>
        <dbReference type="EMBL" id="MDM1072686.1"/>
    </source>
</evidence>
<dbReference type="InterPro" id="IPR008969">
    <property type="entry name" value="CarboxyPept-like_regulatory"/>
</dbReference>
<evidence type="ECO:0000259" key="11">
    <source>
        <dbReference type="Pfam" id="PF00593"/>
    </source>
</evidence>
<organism evidence="13 14">
    <name type="scientific">Empedobacter brevis</name>
    <dbReference type="NCBI Taxonomy" id="247"/>
    <lineage>
        <taxon>Bacteria</taxon>
        <taxon>Pseudomonadati</taxon>
        <taxon>Bacteroidota</taxon>
        <taxon>Flavobacteriia</taxon>
        <taxon>Flavobacteriales</taxon>
        <taxon>Weeksellaceae</taxon>
        <taxon>Empedobacter</taxon>
    </lineage>
</organism>
<dbReference type="EMBL" id="JACAGJ010000004">
    <property type="protein sequence ID" value="MDM1072686.1"/>
    <property type="molecule type" value="Genomic_DNA"/>
</dbReference>
<dbReference type="Proteomes" id="UP001170959">
    <property type="component" value="Unassembled WGS sequence"/>
</dbReference>
<dbReference type="InterPro" id="IPR037066">
    <property type="entry name" value="Plug_dom_sf"/>
</dbReference>
<dbReference type="InterPro" id="IPR023996">
    <property type="entry name" value="TonB-dep_OMP_SusC/RagA"/>
</dbReference>
<keyword evidence="3 8" id="KW-1134">Transmembrane beta strand</keyword>
<dbReference type="InterPro" id="IPR000531">
    <property type="entry name" value="Beta-barrel_TonB"/>
</dbReference>
<comment type="subcellular location">
    <subcellularLocation>
        <location evidence="1 8">Cell outer membrane</location>
        <topology evidence="1 8">Multi-pass membrane protein</topology>
    </subcellularLocation>
</comment>
<keyword evidence="10" id="KW-0732">Signal</keyword>
<dbReference type="InterPro" id="IPR036942">
    <property type="entry name" value="Beta-barrel_TonB_sf"/>
</dbReference>
<evidence type="ECO:0000256" key="7">
    <source>
        <dbReference type="ARBA" id="ARBA00023237"/>
    </source>
</evidence>
<protein>
    <submittedName>
        <fullName evidence="13">SusC/RagA family TonB-linked outer membrane protein</fullName>
    </submittedName>
</protein>
<evidence type="ECO:0000256" key="10">
    <source>
        <dbReference type="SAM" id="SignalP"/>
    </source>
</evidence>
<reference evidence="13" key="1">
    <citation type="submission" date="2020-06" db="EMBL/GenBank/DDBJ databases">
        <authorList>
            <person name="Dong N."/>
        </authorList>
    </citation>
    <scope>NUCLEOTIDE SEQUENCE</scope>
    <source>
        <strain evidence="13">R655-4</strain>
    </source>
</reference>
<evidence type="ECO:0000256" key="2">
    <source>
        <dbReference type="ARBA" id="ARBA00022448"/>
    </source>
</evidence>
<feature type="domain" description="TonB-dependent receptor plug" evidence="12">
    <location>
        <begin position="116"/>
        <end position="241"/>
    </location>
</feature>
<feature type="domain" description="TonB-dependent receptor-like beta-barrel" evidence="11">
    <location>
        <begin position="469"/>
        <end position="819"/>
    </location>
</feature>
<name>A0AAJ1QEZ1_9FLAO</name>
<evidence type="ECO:0000256" key="4">
    <source>
        <dbReference type="ARBA" id="ARBA00022692"/>
    </source>
</evidence>
<evidence type="ECO:0000313" key="14">
    <source>
        <dbReference type="Proteomes" id="UP001170959"/>
    </source>
</evidence>
<evidence type="ECO:0000256" key="3">
    <source>
        <dbReference type="ARBA" id="ARBA00022452"/>
    </source>
</evidence>
<dbReference type="NCBIfam" id="TIGR04057">
    <property type="entry name" value="SusC_RagA_signa"/>
    <property type="match status" value="1"/>
</dbReference>
<dbReference type="GO" id="GO:0009279">
    <property type="term" value="C:cell outer membrane"/>
    <property type="evidence" value="ECO:0007669"/>
    <property type="project" value="UniProtKB-SubCell"/>
</dbReference>
<evidence type="ECO:0000256" key="9">
    <source>
        <dbReference type="RuleBase" id="RU003357"/>
    </source>
</evidence>
<gene>
    <name evidence="13" type="ORF">HX001_09295</name>
</gene>
<keyword evidence="2 8" id="KW-0813">Transport</keyword>
<dbReference type="InterPro" id="IPR023997">
    <property type="entry name" value="TonB-dep_OMP_SusC/RagA_CS"/>
</dbReference>
<dbReference type="InterPro" id="IPR039426">
    <property type="entry name" value="TonB-dep_rcpt-like"/>
</dbReference>
<dbReference type="PROSITE" id="PS52016">
    <property type="entry name" value="TONB_DEPENDENT_REC_3"/>
    <property type="match status" value="1"/>
</dbReference>
<keyword evidence="7 8" id="KW-0998">Cell outer membrane</keyword>
<dbReference type="Pfam" id="PF00593">
    <property type="entry name" value="TonB_dep_Rec_b-barrel"/>
    <property type="match status" value="1"/>
</dbReference>
<feature type="signal peptide" evidence="10">
    <location>
        <begin position="1"/>
        <end position="22"/>
    </location>
</feature>
<dbReference type="InterPro" id="IPR012910">
    <property type="entry name" value="Plug_dom"/>
</dbReference>
<dbReference type="Gene3D" id="2.60.40.1120">
    <property type="entry name" value="Carboxypeptidase-like, regulatory domain"/>
    <property type="match status" value="1"/>
</dbReference>
<keyword evidence="5 9" id="KW-0798">TonB box</keyword>
<dbReference type="NCBIfam" id="TIGR04056">
    <property type="entry name" value="OMP_RagA_SusC"/>
    <property type="match status" value="1"/>
</dbReference>
<evidence type="ECO:0000256" key="8">
    <source>
        <dbReference type="PROSITE-ProRule" id="PRU01360"/>
    </source>
</evidence>
<dbReference type="SUPFAM" id="SSF56935">
    <property type="entry name" value="Porins"/>
    <property type="match status" value="1"/>
</dbReference>
<proteinExistence type="inferred from homology"/>
<keyword evidence="6 8" id="KW-0472">Membrane</keyword>
<comment type="similarity">
    <text evidence="8 9">Belongs to the TonB-dependent receptor family.</text>
</comment>
<evidence type="ECO:0000256" key="1">
    <source>
        <dbReference type="ARBA" id="ARBA00004571"/>
    </source>
</evidence>
<feature type="chain" id="PRO_5042478349" evidence="10">
    <location>
        <begin position="23"/>
        <end position="1089"/>
    </location>
</feature>
<keyword evidence="4 8" id="KW-0812">Transmembrane</keyword>
<reference evidence="13" key="2">
    <citation type="journal article" date="2022" name="Sci. Total Environ.">
        <title>Prevalence, transmission, and molecular epidemiology of tet(X)-positive bacteria among humans, animals, and environmental niches in China: An epidemiological, and genomic-based study.</title>
        <authorList>
            <person name="Dong N."/>
            <person name="Zeng Y."/>
            <person name="Cai C."/>
            <person name="Sun C."/>
            <person name="Lu J."/>
            <person name="Liu C."/>
            <person name="Zhou H."/>
            <person name="Sun Q."/>
            <person name="Shu L."/>
            <person name="Wang H."/>
            <person name="Wang Y."/>
            <person name="Wang S."/>
            <person name="Wu C."/>
            <person name="Chan E.W."/>
            <person name="Chen G."/>
            <person name="Shen Z."/>
            <person name="Chen S."/>
            <person name="Zhang R."/>
        </authorList>
    </citation>
    <scope>NUCLEOTIDE SEQUENCE</scope>
    <source>
        <strain evidence="13">R655-4</strain>
    </source>
</reference>
<accession>A0AAJ1QEZ1</accession>
<dbReference type="Gene3D" id="2.40.170.20">
    <property type="entry name" value="TonB-dependent receptor, beta-barrel domain"/>
    <property type="match status" value="1"/>
</dbReference>
<comment type="caution">
    <text evidence="13">The sequence shown here is derived from an EMBL/GenBank/DDBJ whole genome shotgun (WGS) entry which is preliminary data.</text>
</comment>
<evidence type="ECO:0000256" key="5">
    <source>
        <dbReference type="ARBA" id="ARBA00023077"/>
    </source>
</evidence>
<dbReference type="Pfam" id="PF07715">
    <property type="entry name" value="Plug"/>
    <property type="match status" value="1"/>
</dbReference>
<dbReference type="AlphaFoldDB" id="A0AAJ1QEZ1"/>
<dbReference type="SUPFAM" id="SSF49464">
    <property type="entry name" value="Carboxypeptidase regulatory domain-like"/>
    <property type="match status" value="1"/>
</dbReference>